<evidence type="ECO:0000313" key="2">
    <source>
        <dbReference type="EMBL" id="QEH06600.1"/>
    </source>
</evidence>
<feature type="transmembrane region" description="Helical" evidence="1">
    <location>
        <begin position="59"/>
        <end position="76"/>
    </location>
</feature>
<feature type="transmembrane region" description="Helical" evidence="1">
    <location>
        <begin position="29"/>
        <end position="47"/>
    </location>
</feature>
<organism evidence="2 3">
    <name type="scientific">Sulfurospirillum multivorans</name>
    <name type="common">Dehalospirillum multivorans</name>
    <dbReference type="NCBI Taxonomy" id="66821"/>
    <lineage>
        <taxon>Bacteria</taxon>
        <taxon>Pseudomonadati</taxon>
        <taxon>Campylobacterota</taxon>
        <taxon>Epsilonproteobacteria</taxon>
        <taxon>Campylobacterales</taxon>
        <taxon>Sulfurospirillaceae</taxon>
        <taxon>Sulfurospirillum</taxon>
    </lineage>
</organism>
<keyword evidence="1" id="KW-0472">Membrane</keyword>
<evidence type="ECO:0000256" key="1">
    <source>
        <dbReference type="SAM" id="Phobius"/>
    </source>
</evidence>
<proteinExistence type="predicted"/>
<reference evidence="2" key="1">
    <citation type="submission" date="2019-08" db="EMBL/GenBank/DDBJ databases">
        <title>Organohalide respiration in Sulfurospirillum species is regulated by a two-component system as unraveled by comparative genomics, and transcriptomics, and regulator binding studies.</title>
        <authorList>
            <person name="Goris T."/>
            <person name="Esken J."/>
            <person name="Gadkari J."/>
            <person name="Bischler T."/>
            <person name="Foerstner K."/>
            <person name="Sharma C.M."/>
            <person name="Diekert G."/>
            <person name="Schubert T."/>
        </authorList>
    </citation>
    <scope>NUCLEOTIDE SEQUENCE [LARGE SCALE GENOMIC DNA]</scope>
    <source>
        <strain evidence="2">N</strain>
    </source>
</reference>
<evidence type="ECO:0000313" key="3">
    <source>
        <dbReference type="Proteomes" id="UP000323483"/>
    </source>
</evidence>
<sequence>MLSTLIMFMLGLTWGSSIANLFNEKIKNALNALGLVVGSTVVILFVAKLKEVLISFEASDGYVFFVSLLVSFVFVIKNQKRSDDKRPNY</sequence>
<name>A0ABX5Z133_SULMU</name>
<keyword evidence="3" id="KW-1185">Reference proteome</keyword>
<dbReference type="Proteomes" id="UP000323483">
    <property type="component" value="Chromosome"/>
</dbReference>
<gene>
    <name evidence="2" type="ORF">SMN_1835</name>
</gene>
<feature type="transmembrane region" description="Helical" evidence="1">
    <location>
        <begin position="6"/>
        <end position="22"/>
    </location>
</feature>
<accession>A0ABX5Z133</accession>
<dbReference type="EMBL" id="CP042966">
    <property type="protein sequence ID" value="QEH06600.1"/>
    <property type="molecule type" value="Genomic_DNA"/>
</dbReference>
<keyword evidence="1" id="KW-0812">Transmembrane</keyword>
<keyword evidence="1" id="KW-1133">Transmembrane helix</keyword>
<dbReference type="RefSeq" id="WP_025344984.1">
    <property type="nucleotide sequence ID" value="NZ_CP042966.1"/>
</dbReference>
<protein>
    <submittedName>
        <fullName evidence="2">Uncharacterized protein</fullName>
    </submittedName>
</protein>